<protein>
    <submittedName>
        <fullName evidence="1">Uncharacterized protein</fullName>
    </submittedName>
</protein>
<proteinExistence type="predicted"/>
<name>A0A016V9U8_9BILA</name>
<reference evidence="2" key="1">
    <citation type="journal article" date="2015" name="Nat. Genet.">
        <title>The genome and transcriptome of the zoonotic hookworm Ancylostoma ceylanicum identify infection-specific gene families.</title>
        <authorList>
            <person name="Schwarz E.M."/>
            <person name="Hu Y."/>
            <person name="Antoshechkin I."/>
            <person name="Miller M.M."/>
            <person name="Sternberg P.W."/>
            <person name="Aroian R.V."/>
        </authorList>
    </citation>
    <scope>NUCLEOTIDE SEQUENCE</scope>
    <source>
        <strain evidence="2">HY135</strain>
    </source>
</reference>
<accession>A0A016V9U8</accession>
<evidence type="ECO:0000313" key="2">
    <source>
        <dbReference type="Proteomes" id="UP000024635"/>
    </source>
</evidence>
<evidence type="ECO:0000313" key="1">
    <source>
        <dbReference type="EMBL" id="EYC23792.1"/>
    </source>
</evidence>
<dbReference type="AlphaFoldDB" id="A0A016V9U8"/>
<keyword evidence="2" id="KW-1185">Reference proteome</keyword>
<sequence length="147" mass="16435">MTWNNLTNGFPWKGHPFLNVSSSNKYAYFWQNYCLEEFPLVLEIIALEESPATADQNGICDSVSEKIRLRDSIFGEPVGGSKAELQGFRIMYFLAGHIRSAVSILLGNGWRTLSRNKNFLRRSALLSGSVGKRLHPASGSAHLLRGY</sequence>
<organism evidence="1 2">
    <name type="scientific">Ancylostoma ceylanicum</name>
    <dbReference type="NCBI Taxonomy" id="53326"/>
    <lineage>
        <taxon>Eukaryota</taxon>
        <taxon>Metazoa</taxon>
        <taxon>Ecdysozoa</taxon>
        <taxon>Nematoda</taxon>
        <taxon>Chromadorea</taxon>
        <taxon>Rhabditida</taxon>
        <taxon>Rhabditina</taxon>
        <taxon>Rhabditomorpha</taxon>
        <taxon>Strongyloidea</taxon>
        <taxon>Ancylostomatidae</taxon>
        <taxon>Ancylostomatinae</taxon>
        <taxon>Ancylostoma</taxon>
    </lineage>
</organism>
<dbReference type="EMBL" id="JARK01001351">
    <property type="protein sequence ID" value="EYC23792.1"/>
    <property type="molecule type" value="Genomic_DNA"/>
</dbReference>
<gene>
    <name evidence="1" type="primary">Acey_s0015.g2834</name>
    <name evidence="1" type="ORF">Y032_0015g2834</name>
</gene>
<dbReference type="Proteomes" id="UP000024635">
    <property type="component" value="Unassembled WGS sequence"/>
</dbReference>
<comment type="caution">
    <text evidence="1">The sequence shown here is derived from an EMBL/GenBank/DDBJ whole genome shotgun (WGS) entry which is preliminary data.</text>
</comment>